<evidence type="ECO:0000256" key="1">
    <source>
        <dbReference type="SAM" id="MobiDB-lite"/>
    </source>
</evidence>
<dbReference type="RefSeq" id="WP_157583646.1">
    <property type="nucleotide sequence ID" value="NZ_WPIN01000002.1"/>
</dbReference>
<dbReference type="Proteomes" id="UP000436006">
    <property type="component" value="Unassembled WGS sequence"/>
</dbReference>
<feature type="compositionally biased region" description="Basic and acidic residues" evidence="1">
    <location>
        <begin position="190"/>
        <end position="199"/>
    </location>
</feature>
<evidence type="ECO:0000313" key="2">
    <source>
        <dbReference type="EMBL" id="MVM29373.1"/>
    </source>
</evidence>
<protein>
    <submittedName>
        <fullName evidence="2">Uncharacterized protein</fullName>
    </submittedName>
</protein>
<comment type="caution">
    <text evidence="2">The sequence shown here is derived from an EMBL/GenBank/DDBJ whole genome shotgun (WGS) entry which is preliminary data.</text>
</comment>
<evidence type="ECO:0000313" key="3">
    <source>
        <dbReference type="Proteomes" id="UP000436006"/>
    </source>
</evidence>
<sequence length="199" mass="23010">MTPSTSPQWTPQEIKFLEENYGITSIIELAKLLQKEPEDIRAMIEQKGLRESFLAVDSEDRRLKLMILLLLQENKRYLPNGWLLGLAMGQRILNSLVHQLKTGDTWLEEVEDEINSVLDAISQLYAFTPLLSVGDRLLGADHGQVYRITGREFVPADQWITYYYTYLYGGGDSPEEYDEEDWPEEDEVEGLTKLRLHDN</sequence>
<dbReference type="AlphaFoldDB" id="A0A7K1S6D1"/>
<name>A0A7K1S6D1_9BACT</name>
<keyword evidence="3" id="KW-1185">Reference proteome</keyword>
<dbReference type="EMBL" id="WPIN01000002">
    <property type="protein sequence ID" value="MVM29373.1"/>
    <property type="molecule type" value="Genomic_DNA"/>
</dbReference>
<organism evidence="2 3">
    <name type="scientific">Spirosoma arboris</name>
    <dbReference type="NCBI Taxonomy" id="2682092"/>
    <lineage>
        <taxon>Bacteria</taxon>
        <taxon>Pseudomonadati</taxon>
        <taxon>Bacteroidota</taxon>
        <taxon>Cytophagia</taxon>
        <taxon>Cytophagales</taxon>
        <taxon>Cytophagaceae</taxon>
        <taxon>Spirosoma</taxon>
    </lineage>
</organism>
<reference evidence="2 3" key="1">
    <citation type="submission" date="2019-12" db="EMBL/GenBank/DDBJ databases">
        <title>Spirosoma sp. HMF4905 genome sequencing and assembly.</title>
        <authorList>
            <person name="Kang H."/>
            <person name="Cha I."/>
            <person name="Kim H."/>
            <person name="Joh K."/>
        </authorList>
    </citation>
    <scope>NUCLEOTIDE SEQUENCE [LARGE SCALE GENOMIC DNA]</scope>
    <source>
        <strain evidence="2 3">HMF4905</strain>
    </source>
</reference>
<accession>A0A7K1S6D1</accession>
<feature type="compositionally biased region" description="Acidic residues" evidence="1">
    <location>
        <begin position="174"/>
        <end position="189"/>
    </location>
</feature>
<feature type="region of interest" description="Disordered" evidence="1">
    <location>
        <begin position="174"/>
        <end position="199"/>
    </location>
</feature>
<proteinExistence type="predicted"/>
<gene>
    <name evidence="2" type="ORF">GO755_04955</name>
</gene>